<dbReference type="PANTHER" id="PTHR21148">
    <property type="entry name" value="THIOREDOXIN DOMAIN-CONTAINING PROTEIN 9"/>
    <property type="match status" value="1"/>
</dbReference>
<feature type="compositionally biased region" description="Acidic residues" evidence="1">
    <location>
        <begin position="240"/>
        <end position="249"/>
    </location>
</feature>
<accession>A0AAD4PZH2</accession>
<sequence length="249" mass="27435">MPADSAPLDAKVSALLEQQQSKIGPDDLDEDALFEALENEDNSAYRAHRMEQLHSELASAKEAFKRNAALGATATSSDGLYPTLPSDQVVLDLTTNNERCIVHFSHPDFNRCAIMDEHLRILASRHYEVRFARVDVRDCPFLVEKLGIRVLPCVIGFIDGIGKERIVGFDGLSSVRGRDGVDGFNTTELESRFLGGNVLVRGKLVEGGPGIHNRDSDSDDEEAKGRGIRSGTVGRHKNDDDDDNDDDWD</sequence>
<proteinExistence type="predicted"/>
<dbReference type="AlphaFoldDB" id="A0AAD4PZH2"/>
<name>A0AAD4PZH2_9EURO</name>
<evidence type="ECO:0000313" key="2">
    <source>
        <dbReference type="EMBL" id="KAH8702620.1"/>
    </source>
</evidence>
<dbReference type="CDD" id="cd02989">
    <property type="entry name" value="Phd_like_TxnDC9"/>
    <property type="match status" value="1"/>
</dbReference>
<dbReference type="GeneID" id="70245853"/>
<organism evidence="2 3">
    <name type="scientific">Talaromyces proteolyticus</name>
    <dbReference type="NCBI Taxonomy" id="1131652"/>
    <lineage>
        <taxon>Eukaryota</taxon>
        <taxon>Fungi</taxon>
        <taxon>Dikarya</taxon>
        <taxon>Ascomycota</taxon>
        <taxon>Pezizomycotina</taxon>
        <taxon>Eurotiomycetes</taxon>
        <taxon>Eurotiomycetidae</taxon>
        <taxon>Eurotiales</taxon>
        <taxon>Trichocomaceae</taxon>
        <taxon>Talaromyces</taxon>
        <taxon>Talaromyces sect. Bacilispori</taxon>
    </lineage>
</organism>
<protein>
    <submittedName>
        <fullName evidence="2">Thioredoxin-like protein</fullName>
    </submittedName>
</protein>
<evidence type="ECO:0000256" key="1">
    <source>
        <dbReference type="SAM" id="MobiDB-lite"/>
    </source>
</evidence>
<comment type="caution">
    <text evidence="2">The sequence shown here is derived from an EMBL/GenBank/DDBJ whole genome shotgun (WGS) entry which is preliminary data.</text>
</comment>
<dbReference type="RefSeq" id="XP_046075996.1">
    <property type="nucleotide sequence ID" value="XM_046215566.1"/>
</dbReference>
<keyword evidence="3" id="KW-1185">Reference proteome</keyword>
<dbReference type="InterPro" id="IPR036249">
    <property type="entry name" value="Thioredoxin-like_sf"/>
</dbReference>
<dbReference type="Gene3D" id="3.40.30.10">
    <property type="entry name" value="Glutaredoxin"/>
    <property type="match status" value="1"/>
</dbReference>
<dbReference type="Proteomes" id="UP001201262">
    <property type="component" value="Unassembled WGS sequence"/>
</dbReference>
<gene>
    <name evidence="2" type="ORF">BGW36DRAFT_373233</name>
</gene>
<evidence type="ECO:0000313" key="3">
    <source>
        <dbReference type="Proteomes" id="UP001201262"/>
    </source>
</evidence>
<dbReference type="EMBL" id="JAJTJA010000003">
    <property type="protein sequence ID" value="KAH8702620.1"/>
    <property type="molecule type" value="Genomic_DNA"/>
</dbReference>
<reference evidence="2" key="1">
    <citation type="submission" date="2021-12" db="EMBL/GenBank/DDBJ databases">
        <title>Convergent genome expansion in fungi linked to evolution of root-endophyte symbiosis.</title>
        <authorList>
            <consortium name="DOE Joint Genome Institute"/>
            <person name="Ke Y.-H."/>
            <person name="Bonito G."/>
            <person name="Liao H.-L."/>
            <person name="Looney B."/>
            <person name="Rojas-Flechas A."/>
            <person name="Nash J."/>
            <person name="Hameed K."/>
            <person name="Schadt C."/>
            <person name="Martin F."/>
            <person name="Crous P.W."/>
            <person name="Miettinen O."/>
            <person name="Magnuson J.K."/>
            <person name="Labbe J."/>
            <person name="Jacobson D."/>
            <person name="Doktycz M.J."/>
            <person name="Veneault-Fourrey C."/>
            <person name="Kuo A."/>
            <person name="Mondo S."/>
            <person name="Calhoun S."/>
            <person name="Riley R."/>
            <person name="Ohm R."/>
            <person name="LaButti K."/>
            <person name="Andreopoulos B."/>
            <person name="Pangilinan J."/>
            <person name="Nolan M."/>
            <person name="Tritt A."/>
            <person name="Clum A."/>
            <person name="Lipzen A."/>
            <person name="Daum C."/>
            <person name="Barry K."/>
            <person name="Grigoriev I.V."/>
            <person name="Vilgalys R."/>
        </authorList>
    </citation>
    <scope>NUCLEOTIDE SEQUENCE</scope>
    <source>
        <strain evidence="2">PMI_201</strain>
    </source>
</reference>
<feature type="region of interest" description="Disordered" evidence="1">
    <location>
        <begin position="209"/>
        <end position="249"/>
    </location>
</feature>
<dbReference type="SUPFAM" id="SSF52833">
    <property type="entry name" value="Thioredoxin-like"/>
    <property type="match status" value="1"/>
</dbReference>